<dbReference type="Proteomes" id="UP000194286">
    <property type="component" value="Unassembled WGS sequence"/>
</dbReference>
<dbReference type="EMBL" id="MIMU01000172">
    <property type="protein sequence ID" value="OTA80427.1"/>
    <property type="molecule type" value="Genomic_DNA"/>
</dbReference>
<name>A0A1Y2UBM5_LIMRT</name>
<evidence type="ECO:0000313" key="3">
    <source>
        <dbReference type="Proteomes" id="UP000194286"/>
    </source>
</evidence>
<protein>
    <submittedName>
        <fullName evidence="2">Uncharacterized protein</fullName>
    </submittedName>
</protein>
<feature type="transmembrane region" description="Helical" evidence="1">
    <location>
        <begin position="58"/>
        <end position="74"/>
    </location>
</feature>
<sequence length="123" mass="13365">MIPDVTPNGVFYLPPTGWLTSFYNPPFAFSNTISNASMLVQPQNAPDVNSIFNMVQQFAGSLGTSLLASTIALFQMGNSGSLMGRTYAGGQFDFILLGVLAIITLLTMVTNYRMQQKKESISQ</sequence>
<gene>
    <name evidence="2" type="ORF">BHL82_03475</name>
</gene>
<proteinExistence type="predicted"/>
<feature type="transmembrane region" description="Helical" evidence="1">
    <location>
        <begin position="94"/>
        <end position="112"/>
    </location>
</feature>
<accession>A0A1Y2UBM5</accession>
<organism evidence="2 3">
    <name type="scientific">Limosilactobacillus reuteri</name>
    <name type="common">Lactobacillus reuteri</name>
    <dbReference type="NCBI Taxonomy" id="1598"/>
    <lineage>
        <taxon>Bacteria</taxon>
        <taxon>Bacillati</taxon>
        <taxon>Bacillota</taxon>
        <taxon>Bacilli</taxon>
        <taxon>Lactobacillales</taxon>
        <taxon>Lactobacillaceae</taxon>
        <taxon>Limosilactobacillus</taxon>
    </lineage>
</organism>
<reference evidence="2 3" key="1">
    <citation type="submission" date="2016-09" db="EMBL/GenBank/DDBJ databases">
        <title>Lactobacillus reuteri KLR3005, genome sequencing and assembly.</title>
        <authorList>
            <person name="Lee J.-Y."/>
            <person name="Kim E.B."/>
            <person name="Choi Y.-J."/>
        </authorList>
    </citation>
    <scope>NUCLEOTIDE SEQUENCE [LARGE SCALE GENOMIC DNA]</scope>
    <source>
        <strain evidence="2 3">KLR3005</strain>
    </source>
</reference>
<keyword evidence="1" id="KW-0812">Transmembrane</keyword>
<dbReference type="AlphaFoldDB" id="A0A1Y2UBM5"/>
<comment type="caution">
    <text evidence="2">The sequence shown here is derived from an EMBL/GenBank/DDBJ whole genome shotgun (WGS) entry which is preliminary data.</text>
</comment>
<evidence type="ECO:0000256" key="1">
    <source>
        <dbReference type="SAM" id="Phobius"/>
    </source>
</evidence>
<keyword evidence="1" id="KW-1133">Transmembrane helix</keyword>
<keyword evidence="1" id="KW-0472">Membrane</keyword>
<evidence type="ECO:0000313" key="2">
    <source>
        <dbReference type="EMBL" id="OTA80427.1"/>
    </source>
</evidence>